<gene>
    <name evidence="8" type="ORF">DEO72_LG5g2622</name>
</gene>
<dbReference type="GO" id="GO:0016020">
    <property type="term" value="C:membrane"/>
    <property type="evidence" value="ECO:0007669"/>
    <property type="project" value="UniProtKB-SubCell"/>
</dbReference>
<feature type="transmembrane region" description="Helical" evidence="6">
    <location>
        <begin position="451"/>
        <end position="472"/>
    </location>
</feature>
<dbReference type="PROSITE" id="PS50244">
    <property type="entry name" value="S5A_REDUCTASE"/>
    <property type="match status" value="2"/>
</dbReference>
<dbReference type="Pfam" id="PF02544">
    <property type="entry name" value="Steroid_dh"/>
    <property type="match status" value="2"/>
</dbReference>
<keyword evidence="4 6" id="KW-1133">Transmembrane helix</keyword>
<comment type="similarity">
    <text evidence="2">Belongs to the steroid 5-alpha reductase family.</text>
</comment>
<feature type="transmembrane region" description="Helical" evidence="6">
    <location>
        <begin position="121"/>
        <end position="142"/>
    </location>
</feature>
<dbReference type="GO" id="GO:0006629">
    <property type="term" value="P:lipid metabolic process"/>
    <property type="evidence" value="ECO:0007669"/>
    <property type="project" value="InterPro"/>
</dbReference>
<feature type="transmembrane region" description="Helical" evidence="6">
    <location>
        <begin position="412"/>
        <end position="430"/>
    </location>
</feature>
<keyword evidence="5 6" id="KW-0472">Membrane</keyword>
<evidence type="ECO:0000313" key="9">
    <source>
        <dbReference type="Proteomes" id="UP000501690"/>
    </source>
</evidence>
<dbReference type="InterPro" id="IPR039357">
    <property type="entry name" value="SRD5A/TECR"/>
</dbReference>
<evidence type="ECO:0000259" key="7">
    <source>
        <dbReference type="Pfam" id="PF02544"/>
    </source>
</evidence>
<dbReference type="EMBL" id="CP039349">
    <property type="protein sequence ID" value="QCD94538.1"/>
    <property type="molecule type" value="Genomic_DNA"/>
</dbReference>
<dbReference type="PANTHER" id="PTHR10556:SF35">
    <property type="entry name" value="3-OXO-5-ALPHA-STEROID 4-DEHYDROGENASE FAMILY PROTEIN"/>
    <property type="match status" value="1"/>
</dbReference>
<feature type="domain" description="3-oxo-5-alpha-steroid 4-dehydrogenase C-terminal" evidence="7">
    <location>
        <begin position="157"/>
        <end position="250"/>
    </location>
</feature>
<feature type="transmembrane region" description="Helical" evidence="6">
    <location>
        <begin position="68"/>
        <end position="85"/>
    </location>
</feature>
<organism evidence="8 9">
    <name type="scientific">Vigna unguiculata</name>
    <name type="common">Cowpea</name>
    <dbReference type="NCBI Taxonomy" id="3917"/>
    <lineage>
        <taxon>Eukaryota</taxon>
        <taxon>Viridiplantae</taxon>
        <taxon>Streptophyta</taxon>
        <taxon>Embryophyta</taxon>
        <taxon>Tracheophyta</taxon>
        <taxon>Spermatophyta</taxon>
        <taxon>Magnoliopsida</taxon>
        <taxon>eudicotyledons</taxon>
        <taxon>Gunneridae</taxon>
        <taxon>Pentapetalae</taxon>
        <taxon>rosids</taxon>
        <taxon>fabids</taxon>
        <taxon>Fabales</taxon>
        <taxon>Fabaceae</taxon>
        <taxon>Papilionoideae</taxon>
        <taxon>50 kb inversion clade</taxon>
        <taxon>NPAAA clade</taxon>
        <taxon>indigoferoid/millettioid clade</taxon>
        <taxon>Phaseoleae</taxon>
        <taxon>Vigna</taxon>
    </lineage>
</organism>
<keyword evidence="3 6" id="KW-0812">Transmembrane</keyword>
<feature type="domain" description="3-oxo-5-alpha-steroid 4-dehydrogenase C-terminal" evidence="7">
    <location>
        <begin position="413"/>
        <end position="521"/>
    </location>
</feature>
<comment type="subcellular location">
    <subcellularLocation>
        <location evidence="1">Membrane</location>
        <topology evidence="1">Multi-pass membrane protein</topology>
    </subcellularLocation>
</comment>
<evidence type="ECO:0000313" key="8">
    <source>
        <dbReference type="EMBL" id="QCD94538.1"/>
    </source>
</evidence>
<accession>A0A4D6M1Q7</accession>
<feature type="transmembrane region" description="Helical" evidence="6">
    <location>
        <begin position="249"/>
        <end position="267"/>
    </location>
</feature>
<evidence type="ECO:0000256" key="3">
    <source>
        <dbReference type="ARBA" id="ARBA00022692"/>
    </source>
</evidence>
<evidence type="ECO:0000256" key="1">
    <source>
        <dbReference type="ARBA" id="ARBA00004141"/>
    </source>
</evidence>
<protein>
    <submittedName>
        <fullName evidence="8">Enoyl reductase</fullName>
    </submittedName>
</protein>
<dbReference type="Gene3D" id="1.20.120.1630">
    <property type="match status" value="1"/>
</dbReference>
<dbReference type="Proteomes" id="UP000501690">
    <property type="component" value="Linkage Group LG5"/>
</dbReference>
<feature type="transmembrane region" description="Helical" evidence="6">
    <location>
        <begin position="321"/>
        <end position="342"/>
    </location>
</feature>
<reference evidence="8 9" key="1">
    <citation type="submission" date="2019-04" db="EMBL/GenBank/DDBJ databases">
        <title>An improved genome assembly and genetic linkage map for asparagus bean, Vigna unguiculata ssp. sesquipedialis.</title>
        <authorList>
            <person name="Xia Q."/>
            <person name="Zhang R."/>
            <person name="Dong Y."/>
        </authorList>
    </citation>
    <scope>NUCLEOTIDE SEQUENCE [LARGE SCALE GENOMIC DNA]</scope>
    <source>
        <tissue evidence="8">Leaf</tissue>
    </source>
</reference>
<evidence type="ECO:0000256" key="5">
    <source>
        <dbReference type="ARBA" id="ARBA00023136"/>
    </source>
</evidence>
<keyword evidence="9" id="KW-1185">Reference proteome</keyword>
<dbReference type="InterPro" id="IPR001104">
    <property type="entry name" value="3-oxo-5_a-steroid_4-DH_C"/>
</dbReference>
<feature type="transmembrane region" description="Helical" evidence="6">
    <location>
        <begin position="478"/>
        <end position="496"/>
    </location>
</feature>
<dbReference type="FunFam" id="1.20.120.1630:FF:000017">
    <property type="entry name" value="3-oxo-5-alpha-steroid 4-dehydrogenase family protein"/>
    <property type="match status" value="2"/>
</dbReference>
<feature type="transmembrane region" description="Helical" evidence="6">
    <location>
        <begin position="273"/>
        <end position="291"/>
    </location>
</feature>
<evidence type="ECO:0000256" key="6">
    <source>
        <dbReference type="SAM" id="Phobius"/>
    </source>
</evidence>
<proteinExistence type="inferred from homology"/>
<dbReference type="PANTHER" id="PTHR10556">
    <property type="entry name" value="3-OXO-5-ALPHA-STEROID 4-DEHYDROGENASE"/>
    <property type="match status" value="1"/>
</dbReference>
<dbReference type="GO" id="GO:0016627">
    <property type="term" value="F:oxidoreductase activity, acting on the CH-CH group of donors"/>
    <property type="evidence" value="ECO:0007669"/>
    <property type="project" value="InterPro"/>
</dbReference>
<dbReference type="AlphaFoldDB" id="A0A4D6M1Q7"/>
<evidence type="ECO:0000256" key="4">
    <source>
        <dbReference type="ARBA" id="ARBA00022989"/>
    </source>
</evidence>
<feature type="transmembrane region" description="Helical" evidence="6">
    <location>
        <begin position="221"/>
        <end position="237"/>
    </location>
</feature>
<sequence>MVMSTFLSFIFAPPPSLVVSTLSVVSLVSLANAGLSEIRGKHLNYSKFWNANPSSEKQIKLSSKTGMLLLYTPAFLAALASFWIFPHEGLRSTLLQSAVTLHFFKRDFEVLFIHKYSGGMLLDSAIPITLSYFLSAATMVYAQHLTQGLPEPPINLLYPGIVMFVVGIIGNFYHHYLLSNLRAKGEKEYKIPKGGLFGIVICPHYLFEIIQFYGISFISQTLYAFCFTLGTTFYLLGRSYSTRKWSEERVELAYTAIVMSVLLSFMFPPPPSVVVSGLTVISFVILVSSFLSEIKGKHLNYSKFWNANPSAQKQIKLPSKVGMLLLYTPAFLAGLASFWIFPPQSLRSIILQSAVTFHFFKRVFEVLFIHKYSGGMTLESAIPITLSYFLSAATMTYSQHLTNGLPEPPMNLLYPGTVIFVVAIICNFYHHYLLSNLRKEGEKEYKIPKGGLFGLVICPHYLFEIIVFYGIFFISQTLYAFSFAIGTNLYLLGRSYSTRKWYVSKFEDFPQNVKAVIPFVF</sequence>
<evidence type="ECO:0000256" key="2">
    <source>
        <dbReference type="ARBA" id="ARBA00007742"/>
    </source>
</evidence>
<name>A0A4D6M1Q7_VIGUN</name>
<feature type="transmembrane region" description="Helical" evidence="6">
    <location>
        <begin position="154"/>
        <end position="173"/>
    </location>
</feature>